<reference evidence="7" key="1">
    <citation type="submission" date="2022-12" db="EMBL/GenBank/DDBJ databases">
        <title>Draft genome assemblies for two species of Escallonia (Escalloniales).</title>
        <authorList>
            <person name="Chanderbali A."/>
            <person name="Dervinis C."/>
            <person name="Anghel I."/>
            <person name="Soltis D."/>
            <person name="Soltis P."/>
            <person name="Zapata F."/>
        </authorList>
    </citation>
    <scope>NUCLEOTIDE SEQUENCE</scope>
    <source>
        <strain evidence="7">UCBG64.0493</strain>
        <tissue evidence="7">Leaf</tissue>
    </source>
</reference>
<keyword evidence="3 5" id="KW-0408">Iron</keyword>
<comment type="caution">
    <text evidence="7">The sequence shown here is derived from an EMBL/GenBank/DDBJ whole genome shotgun (WGS) entry which is preliminary data.</text>
</comment>
<dbReference type="PROSITE" id="PS50255">
    <property type="entry name" value="CYTOCHROME_B5_2"/>
    <property type="match status" value="1"/>
</dbReference>
<keyword evidence="2 5" id="KW-0479">Metal-binding</keyword>
<evidence type="ECO:0000256" key="5">
    <source>
        <dbReference type="RuleBase" id="RU362121"/>
    </source>
</evidence>
<evidence type="ECO:0000256" key="4">
    <source>
        <dbReference type="ARBA" id="ARBA00038168"/>
    </source>
</evidence>
<keyword evidence="1 5" id="KW-0349">Heme</keyword>
<dbReference type="Pfam" id="PF00173">
    <property type="entry name" value="Cyt-b5"/>
    <property type="match status" value="2"/>
</dbReference>
<dbReference type="Proteomes" id="UP001188597">
    <property type="component" value="Unassembled WGS sequence"/>
</dbReference>
<dbReference type="InterPro" id="IPR050668">
    <property type="entry name" value="Cytochrome_b5"/>
</dbReference>
<evidence type="ECO:0000256" key="3">
    <source>
        <dbReference type="ARBA" id="ARBA00023004"/>
    </source>
</evidence>
<dbReference type="PROSITE" id="PS00191">
    <property type="entry name" value="CYTOCHROME_B5_1"/>
    <property type="match status" value="1"/>
</dbReference>
<dbReference type="InterPro" id="IPR036400">
    <property type="entry name" value="Cyt_B5-like_heme/steroid_sf"/>
</dbReference>
<dbReference type="SMART" id="SM01117">
    <property type="entry name" value="Cyt-b5"/>
    <property type="match status" value="1"/>
</dbReference>
<dbReference type="PRINTS" id="PR00363">
    <property type="entry name" value="CYTOCHROMEB5"/>
</dbReference>
<evidence type="ECO:0000259" key="6">
    <source>
        <dbReference type="PROSITE" id="PS50255"/>
    </source>
</evidence>
<organism evidence="7 8">
    <name type="scientific">Escallonia herrerae</name>
    <dbReference type="NCBI Taxonomy" id="1293975"/>
    <lineage>
        <taxon>Eukaryota</taxon>
        <taxon>Viridiplantae</taxon>
        <taxon>Streptophyta</taxon>
        <taxon>Embryophyta</taxon>
        <taxon>Tracheophyta</taxon>
        <taxon>Spermatophyta</taxon>
        <taxon>Magnoliopsida</taxon>
        <taxon>eudicotyledons</taxon>
        <taxon>Gunneridae</taxon>
        <taxon>Pentapetalae</taxon>
        <taxon>asterids</taxon>
        <taxon>campanulids</taxon>
        <taxon>Escalloniales</taxon>
        <taxon>Escalloniaceae</taxon>
        <taxon>Escallonia</taxon>
    </lineage>
</organism>
<evidence type="ECO:0000313" key="7">
    <source>
        <dbReference type="EMBL" id="KAK3036090.1"/>
    </source>
</evidence>
<dbReference type="PANTHER" id="PTHR19359">
    <property type="entry name" value="CYTOCHROME B5"/>
    <property type="match status" value="1"/>
</dbReference>
<protein>
    <recommendedName>
        <fullName evidence="6">Cytochrome b5 heme-binding domain-containing protein</fullName>
    </recommendedName>
</protein>
<dbReference type="GO" id="GO:0046872">
    <property type="term" value="F:metal ion binding"/>
    <property type="evidence" value="ECO:0007669"/>
    <property type="project" value="UniProtKB-UniRule"/>
</dbReference>
<keyword evidence="5" id="KW-0472">Membrane</keyword>
<dbReference type="InterPro" id="IPR018506">
    <property type="entry name" value="Cyt_B5_heme-BS"/>
</dbReference>
<keyword evidence="5" id="KW-1133">Transmembrane helix</keyword>
<proteinExistence type="inferred from homology"/>
<dbReference type="SUPFAM" id="SSF55856">
    <property type="entry name" value="Cytochrome b5-like heme/steroid binding domain"/>
    <property type="match status" value="2"/>
</dbReference>
<sequence length="181" mass="20422">RKEKMTSDGKVHIFEEVAKHNQKGDCWIIISGKVRFFIYTVIWVRVYDVTPFLDDHPGGDEVLLTATGKIVIFVHHLHCEVKNRRVESLILAGNFAEKDATDEFEDVGHSESAREMMSQYYIGDIDSSTIPTTQQYVPPPKPSKAASAFSQAPGNSFKLVWLVIPLLILGLAFVLRFAKKE</sequence>
<dbReference type="GO" id="GO:0016020">
    <property type="term" value="C:membrane"/>
    <property type="evidence" value="ECO:0007669"/>
    <property type="project" value="TreeGrafter"/>
</dbReference>
<keyword evidence="5" id="KW-0812">Transmembrane</keyword>
<comment type="similarity">
    <text evidence="4 5">Belongs to the cytochrome b5 family.</text>
</comment>
<dbReference type="InterPro" id="IPR001199">
    <property type="entry name" value="Cyt_B5-like_heme/steroid-bd"/>
</dbReference>
<dbReference type="AlphaFoldDB" id="A0AA89BBT2"/>
<feature type="non-terminal residue" evidence="7">
    <location>
        <position position="1"/>
    </location>
</feature>
<evidence type="ECO:0000256" key="1">
    <source>
        <dbReference type="ARBA" id="ARBA00022617"/>
    </source>
</evidence>
<dbReference type="GO" id="GO:0020037">
    <property type="term" value="F:heme binding"/>
    <property type="evidence" value="ECO:0007669"/>
    <property type="project" value="UniProtKB-UniRule"/>
</dbReference>
<keyword evidence="8" id="KW-1185">Reference proteome</keyword>
<dbReference type="Gene3D" id="3.10.120.10">
    <property type="entry name" value="Cytochrome b5-like heme/steroid binding domain"/>
    <property type="match status" value="1"/>
</dbReference>
<feature type="transmembrane region" description="Helical" evidence="5">
    <location>
        <begin position="159"/>
        <end position="178"/>
    </location>
</feature>
<dbReference type="PANTHER" id="PTHR19359:SF135">
    <property type="entry name" value="CYTOCHROME B5 ISOFORM E"/>
    <property type="match status" value="1"/>
</dbReference>
<dbReference type="EMBL" id="JAVXUP010000158">
    <property type="protein sequence ID" value="KAK3036090.1"/>
    <property type="molecule type" value="Genomic_DNA"/>
</dbReference>
<feature type="domain" description="Cytochrome b5 heme-binding" evidence="6">
    <location>
        <begin position="9"/>
        <end position="126"/>
    </location>
</feature>
<name>A0AA89BBT2_9ASTE</name>
<gene>
    <name evidence="7" type="ORF">RJ639_029843</name>
</gene>
<evidence type="ECO:0000313" key="8">
    <source>
        <dbReference type="Proteomes" id="UP001188597"/>
    </source>
</evidence>
<evidence type="ECO:0000256" key="2">
    <source>
        <dbReference type="ARBA" id="ARBA00022723"/>
    </source>
</evidence>
<accession>A0AA89BBT2</accession>